<name>A0ABS5YJG7_9ACTN</name>
<dbReference type="Proteomes" id="UP001519654">
    <property type="component" value="Unassembled WGS sequence"/>
</dbReference>
<evidence type="ECO:0000259" key="1">
    <source>
        <dbReference type="SMART" id="SM00860"/>
    </source>
</evidence>
<dbReference type="InterPro" id="IPR037883">
    <property type="entry name" value="Knr4/Smi1-like_sf"/>
</dbReference>
<feature type="domain" description="Knr4/Smi1-like" evidence="1">
    <location>
        <begin position="23"/>
        <end position="158"/>
    </location>
</feature>
<organism evidence="2 3">
    <name type="scientific">Paractinoplanes bogorensis</name>
    <dbReference type="NCBI Taxonomy" id="1610840"/>
    <lineage>
        <taxon>Bacteria</taxon>
        <taxon>Bacillati</taxon>
        <taxon>Actinomycetota</taxon>
        <taxon>Actinomycetes</taxon>
        <taxon>Micromonosporales</taxon>
        <taxon>Micromonosporaceae</taxon>
        <taxon>Paractinoplanes</taxon>
    </lineage>
</organism>
<proteinExistence type="predicted"/>
<accession>A0ABS5YJG7</accession>
<dbReference type="Pfam" id="PF09346">
    <property type="entry name" value="SMI1_KNR4"/>
    <property type="match status" value="1"/>
</dbReference>
<dbReference type="Gene3D" id="3.40.1580.10">
    <property type="entry name" value="SMI1/KNR4-like"/>
    <property type="match status" value="1"/>
</dbReference>
<evidence type="ECO:0000313" key="2">
    <source>
        <dbReference type="EMBL" id="MBU2663612.1"/>
    </source>
</evidence>
<dbReference type="EMBL" id="JAHKKG010000003">
    <property type="protein sequence ID" value="MBU2663612.1"/>
    <property type="molecule type" value="Genomic_DNA"/>
</dbReference>
<sequence>MASFEQVAATFWHDDNKRGALAPLTPAALADAERKLGLKLPADLLTLLEHQNGGVVAEAWDACPAPANSWSSDHVPFDHLMGVGPAGGDRLTLLDTEYLVGEWDLPSPVVLLSGDGHYWIALDYRECGPTGEPAVVWLDSDDESEFRIAPDFRAFLEHLTPSEGFAD</sequence>
<reference evidence="2 3" key="1">
    <citation type="submission" date="2021-06" db="EMBL/GenBank/DDBJ databases">
        <title>Actinoplanes lichenicola sp. nov., and Actinoplanes ovalisporus sp. nov., isolated from lichen in Thailand.</title>
        <authorList>
            <person name="Saeng-In P."/>
            <person name="Kanchanasin P."/>
            <person name="Yuki M."/>
            <person name="Kudo T."/>
            <person name="Ohkuma M."/>
            <person name="Phongsopitanun W."/>
            <person name="Tanasupawat S."/>
        </authorList>
    </citation>
    <scope>NUCLEOTIDE SEQUENCE [LARGE SCALE GENOMIC DNA]</scope>
    <source>
        <strain evidence="2 3">NBRC 110975</strain>
    </source>
</reference>
<dbReference type="SUPFAM" id="SSF160631">
    <property type="entry name" value="SMI1/KNR4-like"/>
    <property type="match status" value="1"/>
</dbReference>
<dbReference type="RefSeq" id="WP_215785600.1">
    <property type="nucleotide sequence ID" value="NZ_JAHKKG010000003.1"/>
</dbReference>
<evidence type="ECO:0000313" key="3">
    <source>
        <dbReference type="Proteomes" id="UP001519654"/>
    </source>
</evidence>
<comment type="caution">
    <text evidence="2">The sequence shown here is derived from an EMBL/GenBank/DDBJ whole genome shotgun (WGS) entry which is preliminary data.</text>
</comment>
<dbReference type="InterPro" id="IPR018958">
    <property type="entry name" value="Knr4/Smi1-like_dom"/>
</dbReference>
<gene>
    <name evidence="2" type="ORF">KOI35_08845</name>
</gene>
<keyword evidence="3" id="KW-1185">Reference proteome</keyword>
<protein>
    <submittedName>
        <fullName evidence="2">SMI1/KNR4 family protein</fullName>
    </submittedName>
</protein>
<dbReference type="SMART" id="SM00860">
    <property type="entry name" value="SMI1_KNR4"/>
    <property type="match status" value="1"/>
</dbReference>